<feature type="transmembrane region" description="Helical" evidence="5">
    <location>
        <begin position="20"/>
        <end position="38"/>
    </location>
</feature>
<feature type="compositionally biased region" description="Basic and acidic residues" evidence="4">
    <location>
        <begin position="395"/>
        <end position="409"/>
    </location>
</feature>
<evidence type="ECO:0000256" key="5">
    <source>
        <dbReference type="SAM" id="Phobius"/>
    </source>
</evidence>
<dbReference type="InterPro" id="IPR036890">
    <property type="entry name" value="HATPase_C_sf"/>
</dbReference>
<dbReference type="InterPro" id="IPR011712">
    <property type="entry name" value="Sig_transdc_His_kin_sub3_dim/P"/>
</dbReference>
<name>A0ABW5VN36_9MICO</name>
<feature type="region of interest" description="Disordered" evidence="4">
    <location>
        <begin position="390"/>
        <end position="409"/>
    </location>
</feature>
<feature type="transmembrane region" description="Helical" evidence="5">
    <location>
        <begin position="150"/>
        <end position="169"/>
    </location>
</feature>
<protein>
    <submittedName>
        <fullName evidence="7">Sensor histidine kinase</fullName>
    </submittedName>
</protein>
<evidence type="ECO:0000313" key="8">
    <source>
        <dbReference type="Proteomes" id="UP001597479"/>
    </source>
</evidence>
<dbReference type="InterPro" id="IPR050482">
    <property type="entry name" value="Sensor_HK_TwoCompSys"/>
</dbReference>
<dbReference type="CDD" id="cd16917">
    <property type="entry name" value="HATPase_UhpB-NarQ-NarX-like"/>
    <property type="match status" value="1"/>
</dbReference>
<keyword evidence="3" id="KW-0902">Two-component regulatory system</keyword>
<dbReference type="RefSeq" id="WP_377180420.1">
    <property type="nucleotide sequence ID" value="NZ_JBHUOG010000001.1"/>
</dbReference>
<dbReference type="SUPFAM" id="SSF55874">
    <property type="entry name" value="ATPase domain of HSP90 chaperone/DNA topoisomerase II/histidine kinase"/>
    <property type="match status" value="1"/>
</dbReference>
<feature type="region of interest" description="Disordered" evidence="4">
    <location>
        <begin position="335"/>
        <end position="361"/>
    </location>
</feature>
<evidence type="ECO:0000313" key="7">
    <source>
        <dbReference type="EMBL" id="MFD2792619.1"/>
    </source>
</evidence>
<feature type="transmembrane region" description="Helical" evidence="5">
    <location>
        <begin position="108"/>
        <end position="138"/>
    </location>
</feature>
<dbReference type="Proteomes" id="UP001597479">
    <property type="component" value="Unassembled WGS sequence"/>
</dbReference>
<keyword evidence="5" id="KW-0812">Transmembrane</keyword>
<accession>A0ABW5VN36</accession>
<evidence type="ECO:0000259" key="6">
    <source>
        <dbReference type="Pfam" id="PF07730"/>
    </source>
</evidence>
<proteinExistence type="predicted"/>
<dbReference type="Gene3D" id="1.20.5.1930">
    <property type="match status" value="1"/>
</dbReference>
<dbReference type="Gene3D" id="3.30.565.10">
    <property type="entry name" value="Histidine kinase-like ATPase, C-terminal domain"/>
    <property type="match status" value="1"/>
</dbReference>
<evidence type="ECO:0000256" key="1">
    <source>
        <dbReference type="ARBA" id="ARBA00022679"/>
    </source>
</evidence>
<feature type="transmembrane region" description="Helical" evidence="5">
    <location>
        <begin position="50"/>
        <end position="69"/>
    </location>
</feature>
<comment type="caution">
    <text evidence="7">The sequence shown here is derived from an EMBL/GenBank/DDBJ whole genome shotgun (WGS) entry which is preliminary data.</text>
</comment>
<keyword evidence="2 7" id="KW-0418">Kinase</keyword>
<gene>
    <name evidence="7" type="ORF">ACFS27_03565</name>
</gene>
<feature type="transmembrane region" description="Helical" evidence="5">
    <location>
        <begin position="81"/>
        <end position="101"/>
    </location>
</feature>
<organism evidence="7 8">
    <name type="scientific">Promicromonospora vindobonensis</name>
    <dbReference type="NCBI Taxonomy" id="195748"/>
    <lineage>
        <taxon>Bacteria</taxon>
        <taxon>Bacillati</taxon>
        <taxon>Actinomycetota</taxon>
        <taxon>Actinomycetes</taxon>
        <taxon>Micrococcales</taxon>
        <taxon>Promicromonosporaceae</taxon>
        <taxon>Promicromonospora</taxon>
    </lineage>
</organism>
<keyword evidence="1" id="KW-0808">Transferase</keyword>
<reference evidence="8" key="1">
    <citation type="journal article" date="2019" name="Int. J. Syst. Evol. Microbiol.">
        <title>The Global Catalogue of Microorganisms (GCM) 10K type strain sequencing project: providing services to taxonomists for standard genome sequencing and annotation.</title>
        <authorList>
            <consortium name="The Broad Institute Genomics Platform"/>
            <consortium name="The Broad Institute Genome Sequencing Center for Infectious Disease"/>
            <person name="Wu L."/>
            <person name="Ma J."/>
        </authorList>
    </citation>
    <scope>NUCLEOTIDE SEQUENCE [LARGE SCALE GENOMIC DNA]</scope>
    <source>
        <strain evidence="8">CCM 7044</strain>
    </source>
</reference>
<dbReference type="PANTHER" id="PTHR24421:SF63">
    <property type="entry name" value="SENSOR HISTIDINE KINASE DESK"/>
    <property type="match status" value="1"/>
</dbReference>
<dbReference type="GO" id="GO:0016301">
    <property type="term" value="F:kinase activity"/>
    <property type="evidence" value="ECO:0007669"/>
    <property type="project" value="UniProtKB-KW"/>
</dbReference>
<evidence type="ECO:0000256" key="3">
    <source>
        <dbReference type="ARBA" id="ARBA00023012"/>
    </source>
</evidence>
<keyword evidence="8" id="KW-1185">Reference proteome</keyword>
<keyword evidence="5" id="KW-1133">Transmembrane helix</keyword>
<dbReference type="PANTHER" id="PTHR24421">
    <property type="entry name" value="NITRATE/NITRITE SENSOR PROTEIN NARX-RELATED"/>
    <property type="match status" value="1"/>
</dbReference>
<keyword evidence="5" id="KW-0472">Membrane</keyword>
<feature type="domain" description="Signal transduction histidine kinase subgroup 3 dimerisation and phosphoacceptor" evidence="6">
    <location>
        <begin position="190"/>
        <end position="265"/>
    </location>
</feature>
<evidence type="ECO:0000256" key="4">
    <source>
        <dbReference type="SAM" id="MobiDB-lite"/>
    </source>
</evidence>
<evidence type="ECO:0000256" key="2">
    <source>
        <dbReference type="ARBA" id="ARBA00022777"/>
    </source>
</evidence>
<sequence>MTTQQEPPGGRPGNRAPRRAWLGPLLAVIWVIFLAAPLQEAAGAATIPMRLLGVAGVAGLAALFAWSFVRHWAGRAPTQRTAMLLVAAELACVALITLAAGQQGLAGLVLVCATVMMFASARLGLVVVAVLVLALLALPRMVPGWQPDDGLVLTALLASVAMFSFRRAAERNRSLHRAQEEVAALAVAQERDRISRDMHDILGHSLTVVSVKGELAARLLRSGHGPDGAPASAPETQRAEAELSEIQTLARSALADMRGLVAGTRRLTLAGELAAARSAFDAAGIDADLPGAVDEVAEPYRAVFAWALREGTTNVLRHAAARRVVVRLTPTSLVVDDDGRGLPPDRAASSDGGGNGLPGLTDRAEAVGLVVETGPSPLGGLRLAVHEPAAAVPDDAVHDGDLPDGKELA</sequence>
<dbReference type="EMBL" id="JBHUOG010000001">
    <property type="protein sequence ID" value="MFD2792619.1"/>
    <property type="molecule type" value="Genomic_DNA"/>
</dbReference>
<dbReference type="Pfam" id="PF07730">
    <property type="entry name" value="HisKA_3"/>
    <property type="match status" value="1"/>
</dbReference>